<proteinExistence type="predicted"/>
<protein>
    <submittedName>
        <fullName evidence="1">Uncharacterized protein</fullName>
    </submittedName>
</protein>
<dbReference type="EMBL" id="CASHSV030000311">
    <property type="protein sequence ID" value="CAJ2657327.1"/>
    <property type="molecule type" value="Genomic_DNA"/>
</dbReference>
<gene>
    <name evidence="1" type="ORF">MILVUS5_LOCUS23924</name>
</gene>
<dbReference type="Proteomes" id="UP001177021">
    <property type="component" value="Unassembled WGS sequence"/>
</dbReference>
<evidence type="ECO:0000313" key="2">
    <source>
        <dbReference type="Proteomes" id="UP001177021"/>
    </source>
</evidence>
<reference evidence="1" key="1">
    <citation type="submission" date="2023-10" db="EMBL/GenBank/DDBJ databases">
        <authorList>
            <person name="Rodriguez Cubillos JULIANA M."/>
            <person name="De Vega J."/>
        </authorList>
    </citation>
    <scope>NUCLEOTIDE SEQUENCE</scope>
</reference>
<organism evidence="1 2">
    <name type="scientific">Trifolium pratense</name>
    <name type="common">Red clover</name>
    <dbReference type="NCBI Taxonomy" id="57577"/>
    <lineage>
        <taxon>Eukaryota</taxon>
        <taxon>Viridiplantae</taxon>
        <taxon>Streptophyta</taxon>
        <taxon>Embryophyta</taxon>
        <taxon>Tracheophyta</taxon>
        <taxon>Spermatophyta</taxon>
        <taxon>Magnoliopsida</taxon>
        <taxon>eudicotyledons</taxon>
        <taxon>Gunneridae</taxon>
        <taxon>Pentapetalae</taxon>
        <taxon>rosids</taxon>
        <taxon>fabids</taxon>
        <taxon>Fabales</taxon>
        <taxon>Fabaceae</taxon>
        <taxon>Papilionoideae</taxon>
        <taxon>50 kb inversion clade</taxon>
        <taxon>NPAAA clade</taxon>
        <taxon>Hologalegina</taxon>
        <taxon>IRL clade</taxon>
        <taxon>Trifolieae</taxon>
        <taxon>Trifolium</taxon>
    </lineage>
</organism>
<name>A0ACB0KLM6_TRIPR</name>
<keyword evidence="2" id="KW-1185">Reference proteome</keyword>
<evidence type="ECO:0000313" key="1">
    <source>
        <dbReference type="EMBL" id="CAJ2657327.1"/>
    </source>
</evidence>
<accession>A0ACB0KLM6</accession>
<comment type="caution">
    <text evidence="1">The sequence shown here is derived from an EMBL/GenBank/DDBJ whole genome shotgun (WGS) entry which is preliminary data.</text>
</comment>
<sequence length="125" mass="14361">MAQAIRNAKVPPNSVNLEEARQRVFGFFRIACRSLPTVMEVYNLYDVATISQLRSTIASEIRRNDHITNPKGLEELKNVVNHSKQRHHIVGQYVIGRRGLEQQELASKEQGISNFLKDFYNSNYS</sequence>